<comment type="caution">
    <text evidence="1">The sequence shown here is derived from an EMBL/GenBank/DDBJ whole genome shotgun (WGS) entry which is preliminary data.</text>
</comment>
<dbReference type="EMBL" id="JBHSGP010000005">
    <property type="protein sequence ID" value="MFC4721297.1"/>
    <property type="molecule type" value="Genomic_DNA"/>
</dbReference>
<evidence type="ECO:0000313" key="1">
    <source>
        <dbReference type="EMBL" id="MFC4721297.1"/>
    </source>
</evidence>
<name>A0ABV9MZ60_9FLAO</name>
<dbReference type="Proteomes" id="UP001595953">
    <property type="component" value="Unassembled WGS sequence"/>
</dbReference>
<protein>
    <submittedName>
        <fullName evidence="1">Nucleotidyltransferase domain-containing protein</fullName>
    </submittedName>
</protein>
<accession>A0ABV9MZ60</accession>
<keyword evidence="2" id="KW-1185">Reference proteome</keyword>
<sequence>MTTLKTILYFSIFNYPVTKGEIFKFSSSNDLKVIEQEIDILLSRKIIFKIKGFYLKVNSFDLVQRRMEANKRANSIMPKALKVSKLIGKFPYVKGVALSGGLSKGIFHEDDDVDFFIVTAANRLWIARTFLILYKKIFLLNSKKYFCINYFKGIDDLEITEKNKFTAMEIATLIPTRGEKVFQEFIRLNQWVKYYFPNKGFEENFKFVKNIQKPMITKLIEGLLENKFGNILDDFLRSITLYRWRSKFKFLPEKDFKVAMKSTKNVSKHHPQNFQKKVIESLNEHYFKVQEKHKITLEPEHA</sequence>
<proteinExistence type="predicted"/>
<gene>
    <name evidence="1" type="ORF">ACFO5O_03105</name>
</gene>
<evidence type="ECO:0000313" key="2">
    <source>
        <dbReference type="Proteomes" id="UP001595953"/>
    </source>
</evidence>
<reference evidence="2" key="1">
    <citation type="journal article" date="2019" name="Int. J. Syst. Evol. Microbiol.">
        <title>The Global Catalogue of Microorganisms (GCM) 10K type strain sequencing project: providing services to taxonomists for standard genome sequencing and annotation.</title>
        <authorList>
            <consortium name="The Broad Institute Genomics Platform"/>
            <consortium name="The Broad Institute Genome Sequencing Center for Infectious Disease"/>
            <person name="Wu L."/>
            <person name="Ma J."/>
        </authorList>
    </citation>
    <scope>NUCLEOTIDE SEQUENCE [LARGE SCALE GENOMIC DNA]</scope>
    <source>
        <strain evidence="2">CCUG 63682</strain>
    </source>
</reference>
<dbReference type="RefSeq" id="WP_387960862.1">
    <property type="nucleotide sequence ID" value="NZ_JBHSGP010000005.1"/>
</dbReference>
<organism evidence="1 2">
    <name type="scientific">Geojedonia litorea</name>
    <dbReference type="NCBI Taxonomy" id="1268269"/>
    <lineage>
        <taxon>Bacteria</taxon>
        <taxon>Pseudomonadati</taxon>
        <taxon>Bacteroidota</taxon>
        <taxon>Flavobacteriia</taxon>
        <taxon>Flavobacteriales</taxon>
        <taxon>Flavobacteriaceae</taxon>
        <taxon>Geojedonia</taxon>
    </lineage>
</organism>